<dbReference type="RefSeq" id="WP_067858698.1">
    <property type="nucleotide sequence ID" value="NZ_LGTW01000034.1"/>
</dbReference>
<dbReference type="PATRIC" id="fig|59750.3.peg.5020"/>
<evidence type="ECO:0000313" key="3">
    <source>
        <dbReference type="EMBL" id="KWX19886.1"/>
    </source>
</evidence>
<dbReference type="EMBL" id="LGTW01000034">
    <property type="protein sequence ID" value="KWX19886.1"/>
    <property type="molecule type" value="Genomic_DNA"/>
</dbReference>
<feature type="compositionally biased region" description="Acidic residues" evidence="1">
    <location>
        <begin position="144"/>
        <end position="154"/>
    </location>
</feature>
<gene>
    <name evidence="3" type="ORF">AFM11_33445</name>
</gene>
<feature type="domain" description="DNA primase/polymerase bifunctional N-terminal" evidence="2">
    <location>
        <begin position="52"/>
        <end position="136"/>
    </location>
</feature>
<dbReference type="AlphaFoldDB" id="A0A132PC39"/>
<dbReference type="InterPro" id="IPR015330">
    <property type="entry name" value="DNA_primase/pol_bifunc_N"/>
</dbReference>
<comment type="caution">
    <text evidence="3">The sequence shown here is derived from an EMBL/GenBank/DDBJ whole genome shotgun (WGS) entry which is preliminary data.</text>
</comment>
<feature type="region of interest" description="Disordered" evidence="1">
    <location>
        <begin position="138"/>
        <end position="179"/>
    </location>
</feature>
<dbReference type="Pfam" id="PF09250">
    <property type="entry name" value="Prim-Pol"/>
    <property type="match status" value="1"/>
</dbReference>
<dbReference type="Proteomes" id="UP000070612">
    <property type="component" value="Unassembled WGS sequence"/>
</dbReference>
<accession>A0A132PC39</accession>
<protein>
    <recommendedName>
        <fullName evidence="2">DNA primase/polymerase bifunctional N-terminal domain-containing protein</fullName>
    </recommendedName>
</protein>
<evidence type="ECO:0000313" key="4">
    <source>
        <dbReference type="Proteomes" id="UP000070612"/>
    </source>
</evidence>
<proteinExistence type="predicted"/>
<name>A0A132PC39_9MYCO</name>
<keyword evidence="4" id="KW-1185">Reference proteome</keyword>
<organism evidence="3 4">
    <name type="scientific">Mycolicibacterium wolinskyi</name>
    <dbReference type="NCBI Taxonomy" id="59750"/>
    <lineage>
        <taxon>Bacteria</taxon>
        <taxon>Bacillati</taxon>
        <taxon>Actinomycetota</taxon>
        <taxon>Actinomycetes</taxon>
        <taxon>Mycobacteriales</taxon>
        <taxon>Mycobacteriaceae</taxon>
        <taxon>Mycolicibacterium</taxon>
    </lineage>
</organism>
<sequence>MVSHNSKKFDNTARGWVFTPFTNGDTAWTRPTLRIVRDHDGPVDPFAATWRAYHAAGYAPIPLPAGQKHPPPKREGDVQYTGEHGQCATTEKLNEWQSLAKYRNGNIGIAFCNTVTVSGVDYQLVGIDVDHYGDRRTARRSDEFDAESEFEDAPESGGAQLETTTDKSAEITETTTDTP</sequence>
<reference evidence="3 4" key="1">
    <citation type="submission" date="2015-07" db="EMBL/GenBank/DDBJ databases">
        <title>A draft genome sequence of Mycobacterium wolinskyi.</title>
        <authorList>
            <person name="de Man T.J."/>
            <person name="Perry K.A."/>
            <person name="Coulliette A.D."/>
            <person name="Jensen B."/>
            <person name="Toney N.C."/>
            <person name="Limbago B.M."/>
            <person name="Noble-Wang J."/>
        </authorList>
    </citation>
    <scope>NUCLEOTIDE SEQUENCE [LARGE SCALE GENOMIC DNA]</scope>
    <source>
        <strain evidence="3 4">CDC_01</strain>
    </source>
</reference>
<evidence type="ECO:0000259" key="2">
    <source>
        <dbReference type="Pfam" id="PF09250"/>
    </source>
</evidence>
<evidence type="ECO:0000256" key="1">
    <source>
        <dbReference type="SAM" id="MobiDB-lite"/>
    </source>
</evidence>